<keyword evidence="1" id="KW-0175">Coiled coil</keyword>
<organism evidence="3 4">
    <name type="scientific">Ceratodon purpureus</name>
    <name type="common">Fire moss</name>
    <name type="synonym">Dicranum purpureum</name>
    <dbReference type="NCBI Taxonomy" id="3225"/>
    <lineage>
        <taxon>Eukaryota</taxon>
        <taxon>Viridiplantae</taxon>
        <taxon>Streptophyta</taxon>
        <taxon>Embryophyta</taxon>
        <taxon>Bryophyta</taxon>
        <taxon>Bryophytina</taxon>
        <taxon>Bryopsida</taxon>
        <taxon>Dicranidae</taxon>
        <taxon>Pseudoditrichales</taxon>
        <taxon>Ditrichaceae</taxon>
        <taxon>Ceratodon</taxon>
    </lineage>
</organism>
<sequence length="353" mass="40311">MVFFLVSLCGDLLSTVTRPWRQLFWLVLHLYVSVCTIVLNRIAGAYLRCMEVVTAYRRERELVVRLDSVRRDYDDLKSRNSELEKKLDAYTRDRQRILETLDLVTDDKKKAMETVRFLKKKVQDLEFVIQQFAEIEEVQRRGLANTVATLTAATKLHAKERSFEKQDSWSKLSLEHNKPLEAKDYASKTAPDVLIKNSYLESDEMWSLMTSGVPSSKHLDVKDLEVPLIVEDDQGVAFISSVFSALMSTLVAMIAWEAKDPCTPLVVALFIVVGMSMANVVRFFNKIQTHQGFLAVGLLSLNWFMLGTLAHPALPYLGKMWTGIIWFFGHRFVRLLGFGSVIRVKGVTSSDEF</sequence>
<dbReference type="AlphaFoldDB" id="A0A8T0GLZ3"/>
<reference evidence="3" key="1">
    <citation type="submission" date="2020-06" db="EMBL/GenBank/DDBJ databases">
        <title>WGS assembly of Ceratodon purpureus strain R40.</title>
        <authorList>
            <person name="Carey S.B."/>
            <person name="Jenkins J."/>
            <person name="Shu S."/>
            <person name="Lovell J.T."/>
            <person name="Sreedasyam A."/>
            <person name="Maumus F."/>
            <person name="Tiley G.P."/>
            <person name="Fernandez-Pozo N."/>
            <person name="Barry K."/>
            <person name="Chen C."/>
            <person name="Wang M."/>
            <person name="Lipzen A."/>
            <person name="Daum C."/>
            <person name="Saski C.A."/>
            <person name="Payton A.C."/>
            <person name="Mcbreen J.C."/>
            <person name="Conrad R.E."/>
            <person name="Kollar L.M."/>
            <person name="Olsson S."/>
            <person name="Huttunen S."/>
            <person name="Landis J.B."/>
            <person name="Wickett N.J."/>
            <person name="Johnson M.G."/>
            <person name="Rensing S.A."/>
            <person name="Grimwood J."/>
            <person name="Schmutz J."/>
            <person name="Mcdaniel S.F."/>
        </authorList>
    </citation>
    <scope>NUCLEOTIDE SEQUENCE</scope>
    <source>
        <strain evidence="3">R40</strain>
    </source>
</reference>
<evidence type="ECO:0000256" key="1">
    <source>
        <dbReference type="SAM" id="Coils"/>
    </source>
</evidence>
<evidence type="ECO:0000256" key="2">
    <source>
        <dbReference type="SAM" id="Phobius"/>
    </source>
</evidence>
<protein>
    <submittedName>
        <fullName evidence="3">Uncharacterized protein</fullName>
    </submittedName>
</protein>
<feature type="transmembrane region" description="Helical" evidence="2">
    <location>
        <begin position="293"/>
        <end position="314"/>
    </location>
</feature>
<comment type="caution">
    <text evidence="3">The sequence shown here is derived from an EMBL/GenBank/DDBJ whole genome shotgun (WGS) entry which is preliminary data.</text>
</comment>
<keyword evidence="2" id="KW-1133">Transmembrane helix</keyword>
<feature type="transmembrane region" description="Helical" evidence="2">
    <location>
        <begin position="24"/>
        <end position="47"/>
    </location>
</feature>
<dbReference type="PANTHER" id="PTHR36073">
    <property type="match status" value="1"/>
</dbReference>
<dbReference type="PANTHER" id="PTHR36073:SF1">
    <property type="entry name" value="OS01G0962100 PROTEIN"/>
    <property type="match status" value="1"/>
</dbReference>
<feature type="transmembrane region" description="Helical" evidence="2">
    <location>
        <begin position="262"/>
        <end position="281"/>
    </location>
</feature>
<name>A0A8T0GLZ3_CERPU</name>
<evidence type="ECO:0000313" key="3">
    <source>
        <dbReference type="EMBL" id="KAG0560030.1"/>
    </source>
</evidence>
<dbReference type="EMBL" id="CM026431">
    <property type="protein sequence ID" value="KAG0560030.1"/>
    <property type="molecule type" value="Genomic_DNA"/>
</dbReference>
<evidence type="ECO:0000313" key="4">
    <source>
        <dbReference type="Proteomes" id="UP000822688"/>
    </source>
</evidence>
<keyword evidence="4" id="KW-1185">Reference proteome</keyword>
<dbReference type="Proteomes" id="UP000822688">
    <property type="component" value="Chromosome 10"/>
</dbReference>
<feature type="transmembrane region" description="Helical" evidence="2">
    <location>
        <begin position="236"/>
        <end position="256"/>
    </location>
</feature>
<keyword evidence="2" id="KW-0472">Membrane</keyword>
<accession>A0A8T0GLZ3</accession>
<proteinExistence type="predicted"/>
<gene>
    <name evidence="3" type="ORF">KC19_10G148800</name>
</gene>
<feature type="coiled-coil region" evidence="1">
    <location>
        <begin position="66"/>
        <end position="100"/>
    </location>
</feature>
<keyword evidence="2" id="KW-0812">Transmembrane</keyword>